<dbReference type="PANTHER" id="PTHR33782">
    <property type="entry name" value="OS01G0121600 PROTEIN"/>
    <property type="match status" value="1"/>
</dbReference>
<evidence type="ECO:0000256" key="1">
    <source>
        <dbReference type="SAM" id="Phobius"/>
    </source>
</evidence>
<name>A0AAX6FV70_IRIPA</name>
<dbReference type="AlphaFoldDB" id="A0AAX6FV70"/>
<dbReference type="Proteomes" id="UP001140949">
    <property type="component" value="Unassembled WGS sequence"/>
</dbReference>
<accession>A0AAX6FV70</accession>
<keyword evidence="1" id="KW-0812">Transmembrane</keyword>
<dbReference type="EMBL" id="JANAVB010041816">
    <property type="protein sequence ID" value="KAJ6795660.1"/>
    <property type="molecule type" value="Genomic_DNA"/>
</dbReference>
<proteinExistence type="predicted"/>
<protein>
    <submittedName>
        <fullName evidence="3">Uncharacterized protein</fullName>
    </submittedName>
</protein>
<keyword evidence="4" id="KW-1185">Reference proteome</keyword>
<sequence length="148" mass="16265">MELIPSPAVLPTSRLRFRGGRRTAAPHLPNQPRAVRYRPAASDKDSFGFGGGLVDENMIVLRMRIHEMRVAEKGGELPCGWTEWEWKNYARYRAEVCEFAGTVQALLLNSRPGVAIGAVVLVAMSVPASAVLLSLHLMQMAKLAMHLG</sequence>
<evidence type="ECO:0000313" key="3">
    <source>
        <dbReference type="EMBL" id="KAJ6819871.1"/>
    </source>
</evidence>
<keyword evidence="1" id="KW-1133">Transmembrane helix</keyword>
<keyword evidence="1" id="KW-0472">Membrane</keyword>
<reference evidence="3" key="1">
    <citation type="journal article" date="2023" name="GigaByte">
        <title>Genome assembly of the bearded iris, Iris pallida Lam.</title>
        <authorList>
            <person name="Bruccoleri R.E."/>
            <person name="Oakeley E.J."/>
            <person name="Faust A.M.E."/>
            <person name="Altorfer M."/>
            <person name="Dessus-Babus S."/>
            <person name="Burckhardt D."/>
            <person name="Oertli M."/>
            <person name="Naumann U."/>
            <person name="Petersen F."/>
            <person name="Wong J."/>
        </authorList>
    </citation>
    <scope>NUCLEOTIDE SEQUENCE</scope>
    <source>
        <strain evidence="3">GSM-AAB239-AS_SAM_17_03QT</strain>
    </source>
</reference>
<evidence type="ECO:0000313" key="4">
    <source>
        <dbReference type="Proteomes" id="UP001140949"/>
    </source>
</evidence>
<evidence type="ECO:0000313" key="2">
    <source>
        <dbReference type="EMBL" id="KAJ6795660.1"/>
    </source>
</evidence>
<reference evidence="3" key="2">
    <citation type="submission" date="2023-04" db="EMBL/GenBank/DDBJ databases">
        <authorList>
            <person name="Bruccoleri R.E."/>
            <person name="Oakeley E.J."/>
            <person name="Faust A.-M."/>
            <person name="Dessus-Babus S."/>
            <person name="Altorfer M."/>
            <person name="Burckhardt D."/>
            <person name="Oertli M."/>
            <person name="Naumann U."/>
            <person name="Petersen F."/>
            <person name="Wong J."/>
        </authorList>
    </citation>
    <scope>NUCLEOTIDE SEQUENCE</scope>
    <source>
        <strain evidence="3">GSM-AAB239-AS_SAM_17_03QT</strain>
        <tissue evidence="3">Leaf</tissue>
    </source>
</reference>
<dbReference type="EMBL" id="JANAVB010025998">
    <property type="protein sequence ID" value="KAJ6819871.1"/>
    <property type="molecule type" value="Genomic_DNA"/>
</dbReference>
<feature type="transmembrane region" description="Helical" evidence="1">
    <location>
        <begin position="114"/>
        <end position="135"/>
    </location>
</feature>
<organism evidence="3 4">
    <name type="scientific">Iris pallida</name>
    <name type="common">Sweet iris</name>
    <dbReference type="NCBI Taxonomy" id="29817"/>
    <lineage>
        <taxon>Eukaryota</taxon>
        <taxon>Viridiplantae</taxon>
        <taxon>Streptophyta</taxon>
        <taxon>Embryophyta</taxon>
        <taxon>Tracheophyta</taxon>
        <taxon>Spermatophyta</taxon>
        <taxon>Magnoliopsida</taxon>
        <taxon>Liliopsida</taxon>
        <taxon>Asparagales</taxon>
        <taxon>Iridaceae</taxon>
        <taxon>Iridoideae</taxon>
        <taxon>Irideae</taxon>
        <taxon>Iris</taxon>
    </lineage>
</organism>
<dbReference type="PANTHER" id="PTHR33782:SF5">
    <property type="entry name" value="MEDIATOR OF RNA POLYMERASE II TRANSCRIPTION SUBUNIT"/>
    <property type="match status" value="1"/>
</dbReference>
<comment type="caution">
    <text evidence="3">The sequence shown here is derived from an EMBL/GenBank/DDBJ whole genome shotgun (WGS) entry which is preliminary data.</text>
</comment>
<gene>
    <name evidence="2" type="ORF">M6B38_225835</name>
    <name evidence="3" type="ORF">M6B38_401695</name>
</gene>